<evidence type="ECO:0008006" key="3">
    <source>
        <dbReference type="Google" id="ProtNLM"/>
    </source>
</evidence>
<evidence type="ECO:0000313" key="2">
    <source>
        <dbReference type="Proteomes" id="UP000198728"/>
    </source>
</evidence>
<dbReference type="Pfam" id="PF12686">
    <property type="entry name" value="DUF3800"/>
    <property type="match status" value="1"/>
</dbReference>
<name>A0A1I1KMZ3_9RHOB</name>
<sequence length="372" mass="42471">MRMSNALSMCSFTMTTRTIYFDESGFTGYNLLDPEQPVFTVASADIENARAEEILRTSFPQNQADEFHFTRIWKSKRQRDGLRTFCNHLHEVADTSFCYATNKRFAVLTKIMDYLVEPAITDAGFDFYDDGFCWRYSNYVHFGLTQFAPPELLECLLAYYQEFSRDPTRENLSKLQFRLRMMANSADQRVQVFLDQMAMGAELFERYAGLEDFRSSNNIQTSTMIAVIGHWRQAHPEDFAVVHDASSAFLRDREMWEAITAADNPEVELKAGDGSFVPHPLRVVSTEARDSRESFSVQFCDILAGLTAKHFNPDLDVDERAFMNDLIGEGLGNISSNRLVPSGEFPIQIPPKRLEGPDVVDQMAAMLRERLG</sequence>
<reference evidence="1 2" key="1">
    <citation type="submission" date="2016-10" db="EMBL/GenBank/DDBJ databases">
        <authorList>
            <person name="de Groot N.N."/>
        </authorList>
    </citation>
    <scope>NUCLEOTIDE SEQUENCE [LARGE SCALE GENOMIC DNA]</scope>
    <source>
        <strain evidence="1 2">DSM 19548</strain>
    </source>
</reference>
<keyword evidence="2" id="KW-1185">Reference proteome</keyword>
<dbReference type="InterPro" id="IPR024524">
    <property type="entry name" value="DUF3800"/>
</dbReference>
<protein>
    <recommendedName>
        <fullName evidence="3">DUF3800 domain-containing protein</fullName>
    </recommendedName>
</protein>
<organism evidence="1 2">
    <name type="scientific">Tropicimonas isoalkanivorans</name>
    <dbReference type="NCBI Taxonomy" id="441112"/>
    <lineage>
        <taxon>Bacteria</taxon>
        <taxon>Pseudomonadati</taxon>
        <taxon>Pseudomonadota</taxon>
        <taxon>Alphaproteobacteria</taxon>
        <taxon>Rhodobacterales</taxon>
        <taxon>Roseobacteraceae</taxon>
        <taxon>Tropicimonas</taxon>
    </lineage>
</organism>
<evidence type="ECO:0000313" key="1">
    <source>
        <dbReference type="EMBL" id="SFC59523.1"/>
    </source>
</evidence>
<dbReference type="Proteomes" id="UP000198728">
    <property type="component" value="Unassembled WGS sequence"/>
</dbReference>
<dbReference type="STRING" id="441112.SAMN04488094_106192"/>
<accession>A0A1I1KMZ3</accession>
<proteinExistence type="predicted"/>
<gene>
    <name evidence="1" type="ORF">SAMN04488094_106192</name>
</gene>
<dbReference type="AlphaFoldDB" id="A0A1I1KMZ3"/>
<dbReference type="EMBL" id="FOLG01000006">
    <property type="protein sequence ID" value="SFC59523.1"/>
    <property type="molecule type" value="Genomic_DNA"/>
</dbReference>